<name>A0A383VWT7_TETOB</name>
<keyword evidence="2" id="KW-0732">Signal</keyword>
<reference evidence="3 4" key="1">
    <citation type="submission" date="2016-10" db="EMBL/GenBank/DDBJ databases">
        <authorList>
            <person name="Cai Z."/>
        </authorList>
    </citation>
    <scope>NUCLEOTIDE SEQUENCE [LARGE SCALE GENOMIC DNA]</scope>
</reference>
<organism evidence="3 4">
    <name type="scientific">Tetradesmus obliquus</name>
    <name type="common">Green alga</name>
    <name type="synonym">Acutodesmus obliquus</name>
    <dbReference type="NCBI Taxonomy" id="3088"/>
    <lineage>
        <taxon>Eukaryota</taxon>
        <taxon>Viridiplantae</taxon>
        <taxon>Chlorophyta</taxon>
        <taxon>core chlorophytes</taxon>
        <taxon>Chlorophyceae</taxon>
        <taxon>CS clade</taxon>
        <taxon>Sphaeropleales</taxon>
        <taxon>Scenedesmaceae</taxon>
        <taxon>Tetradesmus</taxon>
    </lineage>
</organism>
<evidence type="ECO:0000256" key="2">
    <source>
        <dbReference type="SAM" id="SignalP"/>
    </source>
</evidence>
<dbReference type="Gene3D" id="3.80.10.10">
    <property type="entry name" value="Ribonuclease Inhibitor"/>
    <property type="match status" value="1"/>
</dbReference>
<evidence type="ECO:0000313" key="3">
    <source>
        <dbReference type="EMBL" id="SZX69390.1"/>
    </source>
</evidence>
<accession>A0A383VWT7</accession>
<dbReference type="SUPFAM" id="SSF52047">
    <property type="entry name" value="RNI-like"/>
    <property type="match status" value="1"/>
</dbReference>
<dbReference type="Proteomes" id="UP000256970">
    <property type="component" value="Unassembled WGS sequence"/>
</dbReference>
<comment type="subcellular location">
    <subcellularLocation>
        <location evidence="1">Cytoplasm</location>
        <location evidence="1">Cytoskeleton</location>
        <location evidence="1">Cilium axoneme</location>
    </subcellularLocation>
</comment>
<feature type="chain" id="PRO_5016905016" evidence="2">
    <location>
        <begin position="19"/>
        <end position="453"/>
    </location>
</feature>
<dbReference type="GO" id="GO:0005930">
    <property type="term" value="C:axoneme"/>
    <property type="evidence" value="ECO:0007669"/>
    <property type="project" value="UniProtKB-SubCell"/>
</dbReference>
<sequence length="453" mass="47608">MVLGLVCASLTDARTVCAALCTSSSARQAILARCSGTLLLHIDTNPLLASSVANPAQAALSMIIAQTAWVAQYGQLVRQLQLHSAVPSRAPIHLQGAEEPAMQAMLKLLPQLQQLQLEVSRPATVVKLLQSSSLTRLHLLEQPLDVGAAAAPSTAVAAAIKQLTSLRELAITGSSHLAGDRAAAVFSGLQHMTQLVLQPQLPAAALAQLPSQLVKLQLANPACDAAELVTHVAALPQLRSLGLMYSDPDLARQHGVGDASAWRSIISLRSLDLEFPAWGQLQGNCKLCHALAAAVADATALTRLAISVPGGVDEGVDVVAMLWPLQQLQSLQLLAARPGSGLAPWPVETLRGLLSQQLTGLRSLTLSWGPLRQLVLSQICLQATQLTQLVLLHADMGSGRMEMLSRSMTQLRRLALCYCESLSVSACGTPLVSEAIGAVMGDPLEASVNGVPL</sequence>
<protein>
    <submittedName>
        <fullName evidence="3">Uncharacterized protein</fullName>
    </submittedName>
</protein>
<dbReference type="EMBL" id="FNXT01000926">
    <property type="protein sequence ID" value="SZX69390.1"/>
    <property type="molecule type" value="Genomic_DNA"/>
</dbReference>
<dbReference type="InterPro" id="IPR032675">
    <property type="entry name" value="LRR_dom_sf"/>
</dbReference>
<evidence type="ECO:0000313" key="4">
    <source>
        <dbReference type="Proteomes" id="UP000256970"/>
    </source>
</evidence>
<gene>
    <name evidence="3" type="ORF">BQ4739_LOCUS9673</name>
</gene>
<proteinExistence type="predicted"/>
<keyword evidence="4" id="KW-1185">Reference proteome</keyword>
<feature type="signal peptide" evidence="2">
    <location>
        <begin position="1"/>
        <end position="18"/>
    </location>
</feature>
<dbReference type="AlphaFoldDB" id="A0A383VWT7"/>
<evidence type="ECO:0000256" key="1">
    <source>
        <dbReference type="ARBA" id="ARBA00004430"/>
    </source>
</evidence>